<feature type="compositionally biased region" description="Low complexity" evidence="6">
    <location>
        <begin position="224"/>
        <end position="239"/>
    </location>
</feature>
<evidence type="ECO:0000256" key="4">
    <source>
        <dbReference type="ARBA" id="ARBA00023163"/>
    </source>
</evidence>
<feature type="compositionally biased region" description="Low complexity" evidence="6">
    <location>
        <begin position="251"/>
        <end position="260"/>
    </location>
</feature>
<sequence length="537" mass="58975">MSMGSIRARAGAGPSSSSSSATQMPPGVKFSPTEGELMGYYLYNHIRRTLPPAHYSAIRCHDLYGDDDPWEIWRRLQSSVEEPGDVYAFTELKKKLKSGGGVNKRATRKVGRSGGNWHGEDNGTLFKLVRRARSPTEQDERWVGTRKRFSYRNPNPQFASEDSKWILHQFSMRRDDGREDDENEVVCMIRNNGSPTGNAIKEAARGLVLAGRKRKLEDYIRRFSSSSSSDDASASTSSSKRVCYSNSAPKQSLQQQQQQQPPLPFTVFDCSNQVPPLPSTVSDCSNQVLPQKPQCPEPVQEEELDELDITSRIDFDVQDWEFDWGDQGCGGADPQSVLEFQEYKDYHTSTTTQEAAIADYSEPPAAAAAVPVDDGEWKTEQEETSAAAPCMLPPPQPLAADCFEAAEAAAAANPAVKEEEGDAGEEKMVAAAAAADAGDDAPDGKGKGIVTVADGNRQGAASLRHEKIVLPWDVCDHPVEKRQGFDPAFCGLDDLLDLPLSFQFPHSYGFEQQVYPYQGGDGFEDPSFSDLWGHGPM</sequence>
<dbReference type="PROSITE" id="PS51005">
    <property type="entry name" value="NAC"/>
    <property type="match status" value="1"/>
</dbReference>
<accession>A0AAV2DG83</accession>
<keyword evidence="4" id="KW-0804">Transcription</keyword>
<protein>
    <recommendedName>
        <fullName evidence="7">NAC domain-containing protein</fullName>
    </recommendedName>
</protein>
<feature type="domain" description="NAC" evidence="7">
    <location>
        <begin position="24"/>
        <end position="192"/>
    </location>
</feature>
<dbReference type="Proteomes" id="UP001497516">
    <property type="component" value="Chromosome 2"/>
</dbReference>
<dbReference type="SUPFAM" id="SSF101941">
    <property type="entry name" value="NAC domain"/>
    <property type="match status" value="1"/>
</dbReference>
<dbReference type="EMBL" id="OZ034815">
    <property type="protein sequence ID" value="CAL1372873.1"/>
    <property type="molecule type" value="Genomic_DNA"/>
</dbReference>
<comment type="subcellular location">
    <subcellularLocation>
        <location evidence="1">Nucleus</location>
    </subcellularLocation>
</comment>
<evidence type="ECO:0000256" key="2">
    <source>
        <dbReference type="ARBA" id="ARBA00023015"/>
    </source>
</evidence>
<keyword evidence="2" id="KW-0805">Transcription regulation</keyword>
<feature type="region of interest" description="Disordered" evidence="6">
    <location>
        <begin position="222"/>
        <end position="264"/>
    </location>
</feature>
<evidence type="ECO:0000256" key="6">
    <source>
        <dbReference type="SAM" id="MobiDB-lite"/>
    </source>
</evidence>
<keyword evidence="5" id="KW-0539">Nucleus</keyword>
<dbReference type="GO" id="GO:0005634">
    <property type="term" value="C:nucleus"/>
    <property type="evidence" value="ECO:0007669"/>
    <property type="project" value="UniProtKB-SubCell"/>
</dbReference>
<keyword evidence="3" id="KW-0238">DNA-binding</keyword>
<organism evidence="8 9">
    <name type="scientific">Linum trigynum</name>
    <dbReference type="NCBI Taxonomy" id="586398"/>
    <lineage>
        <taxon>Eukaryota</taxon>
        <taxon>Viridiplantae</taxon>
        <taxon>Streptophyta</taxon>
        <taxon>Embryophyta</taxon>
        <taxon>Tracheophyta</taxon>
        <taxon>Spermatophyta</taxon>
        <taxon>Magnoliopsida</taxon>
        <taxon>eudicotyledons</taxon>
        <taxon>Gunneridae</taxon>
        <taxon>Pentapetalae</taxon>
        <taxon>rosids</taxon>
        <taxon>fabids</taxon>
        <taxon>Malpighiales</taxon>
        <taxon>Linaceae</taxon>
        <taxon>Linum</taxon>
    </lineage>
</organism>
<dbReference type="AlphaFoldDB" id="A0AAV2DG83"/>
<keyword evidence="9" id="KW-1185">Reference proteome</keyword>
<dbReference type="Gene3D" id="2.170.150.80">
    <property type="entry name" value="NAC domain"/>
    <property type="match status" value="1"/>
</dbReference>
<reference evidence="8 9" key="1">
    <citation type="submission" date="2024-04" db="EMBL/GenBank/DDBJ databases">
        <authorList>
            <person name="Fracassetti M."/>
        </authorList>
    </citation>
    <scope>NUCLEOTIDE SEQUENCE [LARGE SCALE GENOMIC DNA]</scope>
</reference>
<feature type="region of interest" description="Disordered" evidence="6">
    <location>
        <begin position="1"/>
        <end position="29"/>
    </location>
</feature>
<proteinExistence type="predicted"/>
<dbReference type="PANTHER" id="PTHR31989">
    <property type="entry name" value="NAC DOMAIN-CONTAINING PROTEIN 82-RELATED"/>
    <property type="match status" value="1"/>
</dbReference>
<evidence type="ECO:0000256" key="3">
    <source>
        <dbReference type="ARBA" id="ARBA00023125"/>
    </source>
</evidence>
<dbReference type="InterPro" id="IPR036093">
    <property type="entry name" value="NAC_dom_sf"/>
</dbReference>
<evidence type="ECO:0000256" key="1">
    <source>
        <dbReference type="ARBA" id="ARBA00004123"/>
    </source>
</evidence>
<name>A0AAV2DG83_9ROSI</name>
<evidence type="ECO:0000313" key="9">
    <source>
        <dbReference type="Proteomes" id="UP001497516"/>
    </source>
</evidence>
<dbReference type="GO" id="GO:0003677">
    <property type="term" value="F:DNA binding"/>
    <property type="evidence" value="ECO:0007669"/>
    <property type="project" value="UniProtKB-KW"/>
</dbReference>
<evidence type="ECO:0000256" key="5">
    <source>
        <dbReference type="ARBA" id="ARBA00023242"/>
    </source>
</evidence>
<dbReference type="InterPro" id="IPR003441">
    <property type="entry name" value="NAC-dom"/>
</dbReference>
<evidence type="ECO:0000259" key="7">
    <source>
        <dbReference type="PROSITE" id="PS51005"/>
    </source>
</evidence>
<feature type="compositionally biased region" description="Low complexity" evidence="6">
    <location>
        <begin position="1"/>
        <end position="21"/>
    </location>
</feature>
<dbReference type="Pfam" id="PF02365">
    <property type="entry name" value="NAM"/>
    <property type="match status" value="1"/>
</dbReference>
<evidence type="ECO:0000313" key="8">
    <source>
        <dbReference type="EMBL" id="CAL1372873.1"/>
    </source>
</evidence>
<dbReference type="GO" id="GO:0006355">
    <property type="term" value="P:regulation of DNA-templated transcription"/>
    <property type="evidence" value="ECO:0007669"/>
    <property type="project" value="InterPro"/>
</dbReference>
<gene>
    <name evidence="8" type="ORF">LTRI10_LOCUS14842</name>
</gene>